<dbReference type="InterPro" id="IPR039421">
    <property type="entry name" value="Type_1_exporter"/>
</dbReference>
<dbReference type="AlphaFoldDB" id="W6Q3U8"/>
<sequence length="79" mass="8910">MNEPTGGLDEHTERLATELLRERLIGRTIISIAHQINTVMDSDLVMVIDQGTVSEMGEPQELLSRKGMFWQLFRGIKGV</sequence>
<accession>W6Q3U8</accession>
<dbReference type="EMBL" id="HG792016">
    <property type="protein sequence ID" value="CDM31025.1"/>
    <property type="molecule type" value="Genomic_DNA"/>
</dbReference>
<organism evidence="1 2">
    <name type="scientific">Penicillium roqueforti (strain FM164)</name>
    <dbReference type="NCBI Taxonomy" id="1365484"/>
    <lineage>
        <taxon>Eukaryota</taxon>
        <taxon>Fungi</taxon>
        <taxon>Dikarya</taxon>
        <taxon>Ascomycota</taxon>
        <taxon>Pezizomycotina</taxon>
        <taxon>Eurotiomycetes</taxon>
        <taxon>Eurotiomycetidae</taxon>
        <taxon>Eurotiales</taxon>
        <taxon>Aspergillaceae</taxon>
        <taxon>Penicillium</taxon>
    </lineage>
</organism>
<dbReference type="GO" id="GO:0090374">
    <property type="term" value="P:oligopeptide export from mitochondrion"/>
    <property type="evidence" value="ECO:0007669"/>
    <property type="project" value="TreeGrafter"/>
</dbReference>
<evidence type="ECO:0000313" key="2">
    <source>
        <dbReference type="Proteomes" id="UP000030686"/>
    </source>
</evidence>
<dbReference type="GO" id="GO:0005743">
    <property type="term" value="C:mitochondrial inner membrane"/>
    <property type="evidence" value="ECO:0007669"/>
    <property type="project" value="TreeGrafter"/>
</dbReference>
<name>W6Q3U8_PENRF</name>
<proteinExistence type="predicted"/>
<dbReference type="GO" id="GO:0015421">
    <property type="term" value="F:ABC-type oligopeptide transporter activity"/>
    <property type="evidence" value="ECO:0007669"/>
    <property type="project" value="TreeGrafter"/>
</dbReference>
<dbReference type="OMA" id="HIMKADR"/>
<dbReference type="Proteomes" id="UP000030686">
    <property type="component" value="Unassembled WGS sequence"/>
</dbReference>
<dbReference type="PANTHER" id="PTHR43394">
    <property type="entry name" value="ATP-DEPENDENT PERMEASE MDL1, MITOCHONDRIAL"/>
    <property type="match status" value="1"/>
</dbReference>
<evidence type="ECO:0000313" key="1">
    <source>
        <dbReference type="EMBL" id="CDM31025.1"/>
    </source>
</evidence>
<reference evidence="1" key="1">
    <citation type="journal article" date="2014" name="Nat. Commun.">
        <title>Multiple recent horizontal transfers of a large genomic region in cheese making fungi.</title>
        <authorList>
            <person name="Cheeseman K."/>
            <person name="Ropars J."/>
            <person name="Renault P."/>
            <person name="Dupont J."/>
            <person name="Gouzy J."/>
            <person name="Branca A."/>
            <person name="Abraham A.L."/>
            <person name="Ceppi M."/>
            <person name="Conseiller E."/>
            <person name="Debuchy R."/>
            <person name="Malagnac F."/>
            <person name="Goarin A."/>
            <person name="Silar P."/>
            <person name="Lacoste S."/>
            <person name="Sallet E."/>
            <person name="Bensimon A."/>
            <person name="Giraud T."/>
            <person name="Brygoo Y."/>
        </authorList>
    </citation>
    <scope>NUCLEOTIDE SEQUENCE [LARGE SCALE GENOMIC DNA]</scope>
    <source>
        <strain evidence="1">FM164</strain>
    </source>
</reference>
<gene>
    <name evidence="1" type="ORF">PROQFM164_S02g001175</name>
</gene>
<keyword evidence="2" id="KW-1185">Reference proteome</keyword>
<dbReference type="InterPro" id="IPR027417">
    <property type="entry name" value="P-loop_NTPase"/>
</dbReference>
<protein>
    <submittedName>
        <fullName evidence="1">Genomic scaffold, ProqFM164S02</fullName>
    </submittedName>
</protein>
<dbReference type="OrthoDB" id="6500128at2759"/>
<dbReference type="PANTHER" id="PTHR43394:SF1">
    <property type="entry name" value="ATP-BINDING CASSETTE SUB-FAMILY B MEMBER 10, MITOCHONDRIAL"/>
    <property type="match status" value="1"/>
</dbReference>
<dbReference type="SUPFAM" id="SSF52540">
    <property type="entry name" value="P-loop containing nucleoside triphosphate hydrolases"/>
    <property type="match status" value="1"/>
</dbReference>
<dbReference type="Gene3D" id="3.40.50.300">
    <property type="entry name" value="P-loop containing nucleotide triphosphate hydrolases"/>
    <property type="match status" value="1"/>
</dbReference>
<dbReference type="STRING" id="1365484.W6Q3U8"/>